<evidence type="ECO:0000313" key="2">
    <source>
        <dbReference type="Proteomes" id="UP001162131"/>
    </source>
</evidence>
<reference evidence="1" key="1">
    <citation type="submission" date="2021-09" db="EMBL/GenBank/DDBJ databases">
        <authorList>
            <consortium name="AG Swart"/>
            <person name="Singh M."/>
            <person name="Singh A."/>
            <person name="Seah K."/>
            <person name="Emmerich C."/>
        </authorList>
    </citation>
    <scope>NUCLEOTIDE SEQUENCE</scope>
    <source>
        <strain evidence="1">ATCC30299</strain>
    </source>
</reference>
<organism evidence="1 2">
    <name type="scientific">Blepharisma stoltei</name>
    <dbReference type="NCBI Taxonomy" id="1481888"/>
    <lineage>
        <taxon>Eukaryota</taxon>
        <taxon>Sar</taxon>
        <taxon>Alveolata</taxon>
        <taxon>Ciliophora</taxon>
        <taxon>Postciliodesmatophora</taxon>
        <taxon>Heterotrichea</taxon>
        <taxon>Heterotrichida</taxon>
        <taxon>Blepharismidae</taxon>
        <taxon>Blepharisma</taxon>
    </lineage>
</organism>
<proteinExistence type="predicted"/>
<accession>A0AAU9I3Q9</accession>
<dbReference type="AlphaFoldDB" id="A0AAU9I3Q9"/>
<comment type="caution">
    <text evidence="1">The sequence shown here is derived from an EMBL/GenBank/DDBJ whole genome shotgun (WGS) entry which is preliminary data.</text>
</comment>
<keyword evidence="2" id="KW-1185">Reference proteome</keyword>
<gene>
    <name evidence="1" type="ORF">BSTOLATCC_MIC265</name>
</gene>
<dbReference type="EMBL" id="CAJZBQ010000001">
    <property type="protein sequence ID" value="CAG9310053.1"/>
    <property type="molecule type" value="Genomic_DNA"/>
</dbReference>
<evidence type="ECO:0000313" key="1">
    <source>
        <dbReference type="EMBL" id="CAG9310053.1"/>
    </source>
</evidence>
<protein>
    <submittedName>
        <fullName evidence="1">Uncharacterized protein</fullName>
    </submittedName>
</protein>
<sequence>MSSSRKIDQMIEKQSAYKATIRVFEALKEAFDEKNIIELAYSEIRKNYPKFTIKEARSIYNDLYKNS</sequence>
<dbReference type="Proteomes" id="UP001162131">
    <property type="component" value="Unassembled WGS sequence"/>
</dbReference>
<name>A0AAU9I3Q9_9CILI</name>